<dbReference type="KEGG" id="tch:CHITON_0320"/>
<keyword evidence="5" id="KW-1185">Reference proteome</keyword>
<evidence type="ECO:0000313" key="3">
    <source>
        <dbReference type="EMBL" id="CUX77099.1"/>
    </source>
</evidence>
<dbReference type="EMBL" id="CP015193">
    <property type="protein sequence ID" value="ASJ15859.1"/>
    <property type="molecule type" value="Genomic_DNA"/>
</dbReference>
<name>A0A160VRA2_9EURY</name>
<dbReference type="SUPFAM" id="SSF102114">
    <property type="entry name" value="Radical SAM enzymes"/>
    <property type="match status" value="1"/>
</dbReference>
<gene>
    <name evidence="2" type="ORF">A3L04_01600</name>
    <name evidence="3" type="ORF">CHITON_0320</name>
</gene>
<sequence>MEKTKALMYEIPVGRARITAIAKPPWTVVPHTGALERLILMIGRGKGVFSEVSFIPRSLGCIGNNRLVLYRDPLPLKKFRKVIDEFKSIAKEGEVYITNYDTIEDAIELANYAASKGLETYVTALSEDWDRIPGNREFKVIGEVLYNEIKSIDNLDKVDILLVMVTYPQYRELLREGIDFGGEVWVDILYPGSLRALNFNPLDVRKVVNPTSITYNNCMSGLVAVTPEGFVTPCPLLRKFIVGDVSRESLRSIVKKQRLKKFWKLTKDNIDPCKTCSLRYVCHDCRALEYQATGDIFGMEFCPL</sequence>
<dbReference type="EMBL" id="LN999010">
    <property type="protein sequence ID" value="CUX77099.1"/>
    <property type="molecule type" value="Genomic_DNA"/>
</dbReference>
<dbReference type="InterPro" id="IPR013785">
    <property type="entry name" value="Aldolase_TIM"/>
</dbReference>
<dbReference type="NCBIfam" id="TIGR04085">
    <property type="entry name" value="rSAM_more_4Fe4S"/>
    <property type="match status" value="1"/>
</dbReference>
<protein>
    <submittedName>
        <fullName evidence="2">Fe-S oxidoreductase</fullName>
    </submittedName>
</protein>
<dbReference type="Pfam" id="PF13186">
    <property type="entry name" value="SPASM"/>
    <property type="match status" value="1"/>
</dbReference>
<dbReference type="OrthoDB" id="30736at2157"/>
<accession>A0A160VRA2</accession>
<reference evidence="2 5" key="3">
    <citation type="submission" date="2016-04" db="EMBL/GenBank/DDBJ databases">
        <title>Complete genome sequence of Thermococcus chitonophagus type strain GC74.</title>
        <authorList>
            <person name="Oger P.M."/>
        </authorList>
    </citation>
    <scope>NUCLEOTIDE SEQUENCE [LARGE SCALE GENOMIC DNA]</scope>
    <source>
        <strain evidence="2 5">GC74</strain>
    </source>
</reference>
<proteinExistence type="predicted"/>
<dbReference type="Gene3D" id="3.20.20.70">
    <property type="entry name" value="Aldolase class I"/>
    <property type="match status" value="1"/>
</dbReference>
<reference evidence="4" key="1">
    <citation type="submission" date="2016-01" db="EMBL/GenBank/DDBJ databases">
        <authorList>
            <person name="Vorgias C.E."/>
        </authorList>
    </citation>
    <scope>NUCLEOTIDE SEQUENCE [LARGE SCALE GENOMIC DNA]</scope>
</reference>
<evidence type="ECO:0000313" key="2">
    <source>
        <dbReference type="EMBL" id="ASJ15859.1"/>
    </source>
</evidence>
<dbReference type="STRING" id="54262.CHITON_0320"/>
<dbReference type="AlphaFoldDB" id="A0A160VRA2"/>
<dbReference type="InterPro" id="IPR058240">
    <property type="entry name" value="rSAM_sf"/>
</dbReference>
<dbReference type="PANTHER" id="PTHR11228">
    <property type="entry name" value="RADICAL SAM DOMAIN PROTEIN"/>
    <property type="match status" value="1"/>
</dbReference>
<dbReference type="InterPro" id="IPR023885">
    <property type="entry name" value="4Fe4S-binding_SPASM_dom"/>
</dbReference>
<dbReference type="InterPro" id="IPR050377">
    <property type="entry name" value="Radical_SAM_PqqE_MftC-like"/>
</dbReference>
<evidence type="ECO:0000313" key="5">
    <source>
        <dbReference type="Proteomes" id="UP000250189"/>
    </source>
</evidence>
<dbReference type="Proteomes" id="UP000093069">
    <property type="component" value="Chromosome I"/>
</dbReference>
<organism evidence="3 4">
    <name type="scientific">Thermococcus chitonophagus</name>
    <dbReference type="NCBI Taxonomy" id="54262"/>
    <lineage>
        <taxon>Archaea</taxon>
        <taxon>Methanobacteriati</taxon>
        <taxon>Methanobacteriota</taxon>
        <taxon>Thermococci</taxon>
        <taxon>Thermococcales</taxon>
        <taxon>Thermococcaceae</taxon>
        <taxon>Thermococcus</taxon>
    </lineage>
</organism>
<evidence type="ECO:0000259" key="1">
    <source>
        <dbReference type="Pfam" id="PF13186"/>
    </source>
</evidence>
<dbReference type="PANTHER" id="PTHR11228:SF34">
    <property type="entry name" value="TUNGSTEN-CONTAINING ALDEHYDE FERREDOXIN OXIDOREDUCTASE COFACTOR MODIFYING PROTEIN"/>
    <property type="match status" value="1"/>
</dbReference>
<dbReference type="Proteomes" id="UP000250189">
    <property type="component" value="Chromosome"/>
</dbReference>
<reference evidence="3" key="2">
    <citation type="submission" date="2016-01" db="EMBL/GenBank/DDBJ databases">
        <authorList>
            <person name="Oliw E.H."/>
        </authorList>
    </citation>
    <scope>NUCLEOTIDE SEQUENCE</scope>
    <source>
        <strain evidence="3">1</strain>
    </source>
</reference>
<evidence type="ECO:0000313" key="4">
    <source>
        <dbReference type="Proteomes" id="UP000093069"/>
    </source>
</evidence>
<dbReference type="RefSeq" id="WP_068576114.1">
    <property type="nucleotide sequence ID" value="NZ_CP015193.1"/>
</dbReference>
<feature type="domain" description="4Fe4S-binding SPASM" evidence="1">
    <location>
        <begin position="219"/>
        <end position="276"/>
    </location>
</feature>
<dbReference type="GeneID" id="33321227"/>